<feature type="domain" description="Thiamine pyrophosphate enzyme TPP-binding" evidence="3">
    <location>
        <begin position="177"/>
        <end position="309"/>
    </location>
</feature>
<dbReference type="InterPro" id="IPR029035">
    <property type="entry name" value="DHS-like_NAD/FAD-binding_dom"/>
</dbReference>
<reference evidence="4" key="1">
    <citation type="submission" date="2020-03" db="EMBL/GenBank/DDBJ databases">
        <title>The deep terrestrial virosphere.</title>
        <authorList>
            <person name="Holmfeldt K."/>
            <person name="Nilsson E."/>
            <person name="Simone D."/>
            <person name="Lopez-Fernandez M."/>
            <person name="Wu X."/>
            <person name="de Brujin I."/>
            <person name="Lundin D."/>
            <person name="Andersson A."/>
            <person name="Bertilsson S."/>
            <person name="Dopson M."/>
        </authorList>
    </citation>
    <scope>NUCLEOTIDE SEQUENCE</scope>
    <source>
        <strain evidence="4">MM415B01067</strain>
    </source>
</reference>
<evidence type="ECO:0000256" key="1">
    <source>
        <dbReference type="ARBA" id="ARBA00007812"/>
    </source>
</evidence>
<organism evidence="4">
    <name type="scientific">viral metagenome</name>
    <dbReference type="NCBI Taxonomy" id="1070528"/>
    <lineage>
        <taxon>unclassified sequences</taxon>
        <taxon>metagenomes</taxon>
        <taxon>organismal metagenomes</taxon>
    </lineage>
</organism>
<feature type="domain" description="Thiamine pyrophosphate enzyme central" evidence="2">
    <location>
        <begin position="2"/>
        <end position="126"/>
    </location>
</feature>
<dbReference type="InterPro" id="IPR045229">
    <property type="entry name" value="TPP_enz"/>
</dbReference>
<comment type="similarity">
    <text evidence="1">Belongs to the TPP enzyme family.</text>
</comment>
<protein>
    <submittedName>
        <fullName evidence="4">Putative thiamine pyrophosphate enzyme</fullName>
    </submittedName>
</protein>
<evidence type="ECO:0000259" key="2">
    <source>
        <dbReference type="Pfam" id="PF00205"/>
    </source>
</evidence>
<dbReference type="InterPro" id="IPR011766">
    <property type="entry name" value="TPP_enzyme_TPP-bd"/>
</dbReference>
<dbReference type="GO" id="GO:0009099">
    <property type="term" value="P:L-valine biosynthetic process"/>
    <property type="evidence" value="ECO:0007669"/>
    <property type="project" value="TreeGrafter"/>
</dbReference>
<dbReference type="PANTHER" id="PTHR18968:SF142">
    <property type="entry name" value="ACETOLACTATE SYNTHASE"/>
    <property type="match status" value="1"/>
</dbReference>
<dbReference type="GO" id="GO:0005948">
    <property type="term" value="C:acetolactate synthase complex"/>
    <property type="evidence" value="ECO:0007669"/>
    <property type="project" value="TreeGrafter"/>
</dbReference>
<dbReference type="InterPro" id="IPR012000">
    <property type="entry name" value="Thiamin_PyroP_enz_cen_dom"/>
</dbReference>
<dbReference type="SUPFAM" id="SSF52467">
    <property type="entry name" value="DHS-like NAD/FAD-binding domain"/>
    <property type="match status" value="1"/>
</dbReference>
<dbReference type="Pfam" id="PF00205">
    <property type="entry name" value="TPP_enzyme_M"/>
    <property type="match status" value="1"/>
</dbReference>
<dbReference type="GO" id="GO:0000287">
    <property type="term" value="F:magnesium ion binding"/>
    <property type="evidence" value="ECO:0007669"/>
    <property type="project" value="InterPro"/>
</dbReference>
<sequence length="336" mass="37708">MKPLLVAGHGIRIAKAQDELIKVLELGIPVVTTFNGFDLVPSDHPNFVGRIGTVGTYGGNYALKNCDTLICVGTRNNIRQISYNWASFAPQANKIVCDIDIAEIRKPTIPVNNWHWGDAKSFLNNLLIWNFNINKDWLPSLKQYNNSHPIELTPPYKFIHELTTVLPNDAVVVCGNGTACVAMFQAGIVKKGQRIFWNSGTAAMGYDLPAAIGTCFANDKKEVYCITGDGSIQMNLQELQTIKHHQLPIKIFVLNNGGYRSLEMTQENYFKGDYIGCNKQSGISFPDFKKVADTFDLKYYNGYKELEQMIYYPFSLLCEVHIGNSYIINPKFTNSL</sequence>
<gene>
    <name evidence="4" type="ORF">MM415B01067_0019</name>
</gene>
<dbReference type="GO" id="GO:0050660">
    <property type="term" value="F:flavin adenine dinucleotide binding"/>
    <property type="evidence" value="ECO:0007669"/>
    <property type="project" value="TreeGrafter"/>
</dbReference>
<dbReference type="PANTHER" id="PTHR18968">
    <property type="entry name" value="THIAMINE PYROPHOSPHATE ENZYMES"/>
    <property type="match status" value="1"/>
</dbReference>
<dbReference type="Gene3D" id="3.40.50.1220">
    <property type="entry name" value="TPP-binding domain"/>
    <property type="match status" value="1"/>
</dbReference>
<dbReference type="CDD" id="cd00568">
    <property type="entry name" value="TPP_enzymes"/>
    <property type="match status" value="1"/>
</dbReference>
<accession>A0A6M3IU02</accession>
<dbReference type="SUPFAM" id="SSF52518">
    <property type="entry name" value="Thiamin diphosphate-binding fold (THDP-binding)"/>
    <property type="match status" value="1"/>
</dbReference>
<dbReference type="GO" id="GO:0009097">
    <property type="term" value="P:isoleucine biosynthetic process"/>
    <property type="evidence" value="ECO:0007669"/>
    <property type="project" value="TreeGrafter"/>
</dbReference>
<dbReference type="Pfam" id="PF02775">
    <property type="entry name" value="TPP_enzyme_C"/>
    <property type="match status" value="1"/>
</dbReference>
<dbReference type="GO" id="GO:0003984">
    <property type="term" value="F:acetolactate synthase activity"/>
    <property type="evidence" value="ECO:0007669"/>
    <property type="project" value="TreeGrafter"/>
</dbReference>
<dbReference type="EMBL" id="MT141418">
    <property type="protein sequence ID" value="QJA60718.1"/>
    <property type="molecule type" value="Genomic_DNA"/>
</dbReference>
<dbReference type="AlphaFoldDB" id="A0A6M3IU02"/>
<dbReference type="Gene3D" id="3.40.50.970">
    <property type="match status" value="1"/>
</dbReference>
<dbReference type="GO" id="GO:0030976">
    <property type="term" value="F:thiamine pyrophosphate binding"/>
    <property type="evidence" value="ECO:0007669"/>
    <property type="project" value="InterPro"/>
</dbReference>
<name>A0A6M3IU02_9ZZZZ</name>
<dbReference type="InterPro" id="IPR029061">
    <property type="entry name" value="THDP-binding"/>
</dbReference>
<evidence type="ECO:0000313" key="4">
    <source>
        <dbReference type="EMBL" id="QJA60718.1"/>
    </source>
</evidence>
<proteinExistence type="inferred from homology"/>
<evidence type="ECO:0000259" key="3">
    <source>
        <dbReference type="Pfam" id="PF02775"/>
    </source>
</evidence>